<protein>
    <submittedName>
        <fullName evidence="3">Universal stress protein</fullName>
    </submittedName>
</protein>
<gene>
    <name evidence="3" type="ORF">DXX99_03170</name>
</gene>
<dbReference type="Pfam" id="PF00582">
    <property type="entry name" value="Usp"/>
    <property type="match status" value="1"/>
</dbReference>
<accession>A0A3D8P7L9</accession>
<dbReference type="PANTHER" id="PTHR46268:SF6">
    <property type="entry name" value="UNIVERSAL STRESS PROTEIN UP12"/>
    <property type="match status" value="1"/>
</dbReference>
<comment type="caution">
    <text evidence="3">The sequence shown here is derived from an EMBL/GenBank/DDBJ whole genome shotgun (WGS) entry which is preliminary data.</text>
</comment>
<dbReference type="OrthoDB" id="152484at2"/>
<reference evidence="3 4" key="1">
    <citation type="submission" date="2018-08" db="EMBL/GenBank/DDBJ databases">
        <title>Form III RuBisCO-mediated autotrophy in Thermodesulfobium bacteria.</title>
        <authorList>
            <person name="Toshchakov S.V."/>
            <person name="Kublanov I.V."/>
            <person name="Frolov E."/>
            <person name="Bonch-Osmolovskaya E.A."/>
            <person name="Tourova T.P."/>
            <person name="Chernych N.A."/>
            <person name="Lebedinsky A.V."/>
        </authorList>
    </citation>
    <scope>NUCLEOTIDE SEQUENCE [LARGE SCALE GENOMIC DNA]</scope>
    <source>
        <strain evidence="3 4">SR</strain>
    </source>
</reference>
<dbReference type="CDD" id="cd00293">
    <property type="entry name" value="USP-like"/>
    <property type="match status" value="1"/>
</dbReference>
<dbReference type="Gene3D" id="3.40.50.620">
    <property type="entry name" value="HUPs"/>
    <property type="match status" value="1"/>
</dbReference>
<dbReference type="PRINTS" id="PR01438">
    <property type="entry name" value="UNVRSLSTRESS"/>
</dbReference>
<keyword evidence="4" id="KW-1185">Reference proteome</keyword>
<evidence type="ECO:0000259" key="2">
    <source>
        <dbReference type="Pfam" id="PF00582"/>
    </source>
</evidence>
<dbReference type="InterPro" id="IPR006015">
    <property type="entry name" value="Universal_stress_UspA"/>
</dbReference>
<evidence type="ECO:0000256" key="1">
    <source>
        <dbReference type="ARBA" id="ARBA00008791"/>
    </source>
</evidence>
<dbReference type="InterPro" id="IPR006016">
    <property type="entry name" value="UspA"/>
</dbReference>
<sequence>MKLLVLYDGSMNALRAAESAAKLVKAMGGGEVVLLQVVEFWETGAWGFLTLPDEEQERIINQAKEKALAGMCKPEQVLKEVGAKVEKVVLVGEVVPTIIEYADQMNPDLIVMGSRGMGPIKELVLGGICHKVLQLAKQPVMVVK</sequence>
<name>A0A3D8P7L9_9THEO</name>
<dbReference type="SUPFAM" id="SSF52402">
    <property type="entry name" value="Adenine nucleotide alpha hydrolases-like"/>
    <property type="match status" value="1"/>
</dbReference>
<organism evidence="3 4">
    <name type="scientific">Ammonifex thiophilus</name>
    <dbReference type="NCBI Taxonomy" id="444093"/>
    <lineage>
        <taxon>Bacteria</taxon>
        <taxon>Bacillati</taxon>
        <taxon>Bacillota</taxon>
        <taxon>Clostridia</taxon>
        <taxon>Thermoanaerobacterales</taxon>
        <taxon>Thermoanaerobacteraceae</taxon>
        <taxon>Ammonifex</taxon>
    </lineage>
</organism>
<dbReference type="AlphaFoldDB" id="A0A3D8P7L9"/>
<dbReference type="PANTHER" id="PTHR46268">
    <property type="entry name" value="STRESS RESPONSE PROTEIN NHAX"/>
    <property type="match status" value="1"/>
</dbReference>
<evidence type="ECO:0000313" key="4">
    <source>
        <dbReference type="Proteomes" id="UP000256329"/>
    </source>
</evidence>
<comment type="similarity">
    <text evidence="1">Belongs to the universal stress protein A family.</text>
</comment>
<evidence type="ECO:0000313" key="3">
    <source>
        <dbReference type="EMBL" id="RDV84319.1"/>
    </source>
</evidence>
<dbReference type="Proteomes" id="UP000256329">
    <property type="component" value="Unassembled WGS sequence"/>
</dbReference>
<dbReference type="RefSeq" id="WP_115792060.1">
    <property type="nucleotide sequence ID" value="NZ_QSLN01000002.1"/>
</dbReference>
<dbReference type="EMBL" id="QSLN01000002">
    <property type="protein sequence ID" value="RDV84319.1"/>
    <property type="molecule type" value="Genomic_DNA"/>
</dbReference>
<feature type="domain" description="UspA" evidence="2">
    <location>
        <begin position="2"/>
        <end position="144"/>
    </location>
</feature>
<dbReference type="InterPro" id="IPR014729">
    <property type="entry name" value="Rossmann-like_a/b/a_fold"/>
</dbReference>
<proteinExistence type="inferred from homology"/>